<evidence type="ECO:0000313" key="4">
    <source>
        <dbReference type="Proteomes" id="UP001139409"/>
    </source>
</evidence>
<evidence type="ECO:0000256" key="1">
    <source>
        <dbReference type="SAM" id="Phobius"/>
    </source>
</evidence>
<sequence length="307" mass="34356">MKSILILLLSVVTFNSWAQDGIDSVFLQEYEEYYAYVDSLEEQLTYDSGMVLLGEYLATAALPEGYRYLNPQETNKILVDSWGNPPTTTLGMIVPAGVNPYSFEGWGVVITYEEDGHIEDEDASDIDFEDLLETMQEDVQDENEIRVREGYEPYQLGGWAEQPHYDPATHKLYWALELQFGHEDEAVSTLNYNVRILGREGVLVLNAVAGMEQFTEVREHMTDIQNFTSFAEGNKYSDYDPSFDRAATYGIGALVAGKMAAKTGFFKIAMAFFAKGWKFILLALAAAGAFIRRALTGGGKEKKDALS</sequence>
<name>A0A9X1L021_9BACT</name>
<dbReference type="Proteomes" id="UP001139409">
    <property type="component" value="Unassembled WGS sequence"/>
</dbReference>
<comment type="caution">
    <text evidence="3">The sequence shown here is derived from an EMBL/GenBank/DDBJ whole genome shotgun (WGS) entry which is preliminary data.</text>
</comment>
<dbReference type="RefSeq" id="WP_225699842.1">
    <property type="nucleotide sequence ID" value="NZ_JAIXNE010000008.1"/>
</dbReference>
<evidence type="ECO:0000256" key="2">
    <source>
        <dbReference type="SAM" id="SignalP"/>
    </source>
</evidence>
<feature type="transmembrane region" description="Helical" evidence="1">
    <location>
        <begin position="276"/>
        <end position="295"/>
    </location>
</feature>
<keyword evidence="4" id="KW-1185">Reference proteome</keyword>
<evidence type="ECO:0000313" key="3">
    <source>
        <dbReference type="EMBL" id="MCA6078980.1"/>
    </source>
</evidence>
<keyword evidence="2" id="KW-0732">Signal</keyword>
<dbReference type="Pfam" id="PF09935">
    <property type="entry name" value="DUF2167"/>
    <property type="match status" value="1"/>
</dbReference>
<feature type="signal peptide" evidence="2">
    <location>
        <begin position="1"/>
        <end position="18"/>
    </location>
</feature>
<feature type="chain" id="PRO_5040785405" evidence="2">
    <location>
        <begin position="19"/>
        <end position="307"/>
    </location>
</feature>
<keyword evidence="1" id="KW-0812">Transmembrane</keyword>
<dbReference type="EMBL" id="JAIXNE010000008">
    <property type="protein sequence ID" value="MCA6078980.1"/>
    <property type="molecule type" value="Genomic_DNA"/>
</dbReference>
<dbReference type="InterPro" id="IPR018682">
    <property type="entry name" value="DUF2167_membr"/>
</dbReference>
<keyword evidence="1" id="KW-0472">Membrane</keyword>
<accession>A0A9X1L021</accession>
<protein>
    <submittedName>
        <fullName evidence="3">DUF2167 domain-containing protein</fullName>
    </submittedName>
</protein>
<gene>
    <name evidence="3" type="ORF">LDX50_29170</name>
</gene>
<organism evidence="3 4">
    <name type="scientific">Fulvivirga sedimenti</name>
    <dbReference type="NCBI Taxonomy" id="2879465"/>
    <lineage>
        <taxon>Bacteria</taxon>
        <taxon>Pseudomonadati</taxon>
        <taxon>Bacteroidota</taxon>
        <taxon>Cytophagia</taxon>
        <taxon>Cytophagales</taxon>
        <taxon>Fulvivirgaceae</taxon>
        <taxon>Fulvivirga</taxon>
    </lineage>
</organism>
<dbReference type="AlphaFoldDB" id="A0A9X1L021"/>
<reference evidence="3" key="1">
    <citation type="submission" date="2021-09" db="EMBL/GenBank/DDBJ databases">
        <title>Fulvivirga sp. isolated from coastal sediment.</title>
        <authorList>
            <person name="Yu H."/>
        </authorList>
    </citation>
    <scope>NUCLEOTIDE SEQUENCE</scope>
    <source>
        <strain evidence="3">1062</strain>
    </source>
</reference>
<keyword evidence="1" id="KW-1133">Transmembrane helix</keyword>
<proteinExistence type="predicted"/>